<reference evidence="2 3" key="1">
    <citation type="journal article" date="2019" name="New Phytol.">
        <title>Comparative genomics reveals unique wood-decay strategies and fruiting body development in the Schizophyllaceae.</title>
        <authorList>
            <person name="Almasi E."/>
            <person name="Sahu N."/>
            <person name="Krizsan K."/>
            <person name="Balint B."/>
            <person name="Kovacs G.M."/>
            <person name="Kiss B."/>
            <person name="Cseklye J."/>
            <person name="Drula E."/>
            <person name="Henrissat B."/>
            <person name="Nagy I."/>
            <person name="Chovatia M."/>
            <person name="Adam C."/>
            <person name="LaButti K."/>
            <person name="Lipzen A."/>
            <person name="Riley R."/>
            <person name="Grigoriev I.V."/>
            <person name="Nagy L.G."/>
        </authorList>
    </citation>
    <scope>NUCLEOTIDE SEQUENCE [LARGE SCALE GENOMIC DNA]</scope>
    <source>
        <strain evidence="2 3">NL-1724</strain>
    </source>
</reference>
<feature type="transmembrane region" description="Helical" evidence="1">
    <location>
        <begin position="36"/>
        <end position="58"/>
    </location>
</feature>
<keyword evidence="1" id="KW-0472">Membrane</keyword>
<name>A0A550CLC6_9AGAR</name>
<comment type="caution">
    <text evidence="2">The sequence shown here is derived from an EMBL/GenBank/DDBJ whole genome shotgun (WGS) entry which is preliminary data.</text>
</comment>
<organism evidence="2 3">
    <name type="scientific">Schizophyllum amplum</name>
    <dbReference type="NCBI Taxonomy" id="97359"/>
    <lineage>
        <taxon>Eukaryota</taxon>
        <taxon>Fungi</taxon>
        <taxon>Dikarya</taxon>
        <taxon>Basidiomycota</taxon>
        <taxon>Agaricomycotina</taxon>
        <taxon>Agaricomycetes</taxon>
        <taxon>Agaricomycetidae</taxon>
        <taxon>Agaricales</taxon>
        <taxon>Schizophyllaceae</taxon>
        <taxon>Schizophyllum</taxon>
    </lineage>
</organism>
<dbReference type="GO" id="GO:0016020">
    <property type="term" value="C:membrane"/>
    <property type="evidence" value="ECO:0007669"/>
    <property type="project" value="TreeGrafter"/>
</dbReference>
<keyword evidence="1" id="KW-1133">Transmembrane helix</keyword>
<gene>
    <name evidence="2" type="ORF">BD626DRAFT_547047</name>
</gene>
<sequence length="248" mass="26869">MIVGRAADIPFQYVLFKKGYALGALVRVGLMKPSEIGNAALTTGPGILGLGPIPTLLLGMYTVSSLRHAYWVTVTNTMYFSASGAGFVSFYNSLMNTANTLLTAYTTSHLAQVVSNVTYADSFGGWAASLGWQQWVGLGLFTSGIAIEMLSEESRKAFKKDPKNKGRIDDTGLFGIVRHPNYLGYSLWRAGATLATGSVPAAFVTLLLQVGQFASSIPHLSSHMASKYGQQWKDYEDRVQYKVIPGVY</sequence>
<dbReference type="InterPro" id="IPR010721">
    <property type="entry name" value="UstE-like"/>
</dbReference>
<keyword evidence="3" id="KW-1185">Reference proteome</keyword>
<evidence type="ECO:0000313" key="3">
    <source>
        <dbReference type="Proteomes" id="UP000320762"/>
    </source>
</evidence>
<accession>A0A550CLC6</accession>
<evidence type="ECO:0000256" key="1">
    <source>
        <dbReference type="SAM" id="Phobius"/>
    </source>
</evidence>
<evidence type="ECO:0000313" key="2">
    <source>
        <dbReference type="EMBL" id="TRM65615.1"/>
    </source>
</evidence>
<dbReference type="Pfam" id="PF06966">
    <property type="entry name" value="DUF1295"/>
    <property type="match status" value="1"/>
</dbReference>
<dbReference type="EMBL" id="VDMD01000005">
    <property type="protein sequence ID" value="TRM65615.1"/>
    <property type="molecule type" value="Genomic_DNA"/>
</dbReference>
<proteinExistence type="predicted"/>
<dbReference type="OrthoDB" id="67965at2759"/>
<dbReference type="Proteomes" id="UP000320762">
    <property type="component" value="Unassembled WGS sequence"/>
</dbReference>
<keyword evidence="1" id="KW-0812">Transmembrane</keyword>
<feature type="transmembrane region" description="Helical" evidence="1">
    <location>
        <begin position="70"/>
        <end position="91"/>
    </location>
</feature>
<dbReference type="PANTHER" id="PTHR32251">
    <property type="entry name" value="3-OXO-5-ALPHA-STEROID 4-DEHYDROGENASE"/>
    <property type="match status" value="1"/>
</dbReference>
<dbReference type="AlphaFoldDB" id="A0A550CLC6"/>
<dbReference type="PROSITE" id="PS50244">
    <property type="entry name" value="S5A_REDUCTASE"/>
    <property type="match status" value="1"/>
</dbReference>
<dbReference type="PANTHER" id="PTHR32251:SF15">
    <property type="entry name" value="3-OXO-5-ALPHA-STEROID 4-DEHYDROGENASE (DUF1295)"/>
    <property type="match status" value="1"/>
</dbReference>
<protein>
    <submittedName>
        <fullName evidence="2">Uncharacterized protein</fullName>
    </submittedName>
</protein>
<dbReference type="Gene3D" id="1.20.120.1630">
    <property type="match status" value="1"/>
</dbReference>